<reference evidence="2" key="3">
    <citation type="submission" date="2014-01" db="EMBL/GenBank/DDBJ databases">
        <title>Evolution of pathogenesis and genome organization in the Tremellales.</title>
        <authorList>
            <person name="Cuomo C."/>
            <person name="Litvintseva A."/>
            <person name="Heitman J."/>
            <person name="Chen Y."/>
            <person name="Sun S."/>
            <person name="Springer D."/>
            <person name="Dromer F."/>
            <person name="Young S."/>
            <person name="Zeng Q."/>
            <person name="Chapman S."/>
            <person name="Gujja S."/>
            <person name="Saif S."/>
            <person name="Birren B."/>
        </authorList>
    </citation>
    <scope>NUCLEOTIDE SEQUENCE</scope>
    <source>
        <strain evidence="2">CBS 10118</strain>
    </source>
</reference>
<keyword evidence="4" id="KW-1185">Reference proteome</keyword>
<dbReference type="PROSITE" id="PS50181">
    <property type="entry name" value="FBOX"/>
    <property type="match status" value="1"/>
</dbReference>
<accession>A0A1B9FYY4</accession>
<dbReference type="GeneID" id="30211356"/>
<dbReference type="KEGG" id="kbi:30211356"/>
<dbReference type="EMBL" id="KI894023">
    <property type="protein sequence ID" value="OCF23971.1"/>
    <property type="molecule type" value="Genomic_DNA"/>
</dbReference>
<evidence type="ECO:0000259" key="1">
    <source>
        <dbReference type="PROSITE" id="PS50181"/>
    </source>
</evidence>
<reference evidence="3" key="4">
    <citation type="submission" date="2024-02" db="EMBL/GenBank/DDBJ databases">
        <title>Comparative genomics of Cryptococcus and Kwoniella reveals pathogenesis evolution and contrasting modes of karyotype evolution via chromosome fusion or intercentromeric recombination.</title>
        <authorList>
            <person name="Coelho M.A."/>
            <person name="David-Palma M."/>
            <person name="Shea T."/>
            <person name="Bowers K."/>
            <person name="McGinley-Smith S."/>
            <person name="Mohammad A.W."/>
            <person name="Gnirke A."/>
            <person name="Yurkov A.M."/>
            <person name="Nowrousian M."/>
            <person name="Sun S."/>
            <person name="Cuomo C.A."/>
            <person name="Heitman J."/>
        </authorList>
    </citation>
    <scope>NUCLEOTIDE SEQUENCE</scope>
    <source>
        <strain evidence="3">CBS 10118</strain>
    </source>
</reference>
<dbReference type="Pfam" id="PF00646">
    <property type="entry name" value="F-box"/>
    <property type="match status" value="1"/>
</dbReference>
<reference evidence="3" key="2">
    <citation type="submission" date="2013-07" db="EMBL/GenBank/DDBJ databases">
        <authorList>
            <consortium name="The Broad Institute Genome Sequencing Platform"/>
            <person name="Cuomo C."/>
            <person name="Litvintseva A."/>
            <person name="Chen Y."/>
            <person name="Heitman J."/>
            <person name="Sun S."/>
            <person name="Springer D."/>
            <person name="Dromer F."/>
            <person name="Young S.K."/>
            <person name="Zeng Q."/>
            <person name="Gargeya S."/>
            <person name="Fitzgerald M."/>
            <person name="Abouelleil A."/>
            <person name="Alvarado L."/>
            <person name="Berlin A.M."/>
            <person name="Chapman S.B."/>
            <person name="Dewar J."/>
            <person name="Goldberg J."/>
            <person name="Griggs A."/>
            <person name="Gujja S."/>
            <person name="Hansen M."/>
            <person name="Howarth C."/>
            <person name="Imamovic A."/>
            <person name="Larimer J."/>
            <person name="McCowan C."/>
            <person name="Murphy C."/>
            <person name="Pearson M."/>
            <person name="Priest M."/>
            <person name="Roberts A."/>
            <person name="Saif S."/>
            <person name="Shea T."/>
            <person name="Sykes S."/>
            <person name="Wortman J."/>
            <person name="Nusbaum C."/>
            <person name="Birren B."/>
        </authorList>
    </citation>
    <scope>NUCLEOTIDE SEQUENCE</scope>
    <source>
        <strain evidence="3">CBS 10118</strain>
    </source>
</reference>
<dbReference type="EMBL" id="CP144546">
    <property type="protein sequence ID" value="WVW85269.1"/>
    <property type="molecule type" value="Genomic_DNA"/>
</dbReference>
<dbReference type="InterPro" id="IPR001810">
    <property type="entry name" value="F-box_dom"/>
</dbReference>
<reference evidence="2" key="1">
    <citation type="submission" date="2013-07" db="EMBL/GenBank/DDBJ databases">
        <title>The Genome Sequence of Cryptococcus bestiolae CBS10118.</title>
        <authorList>
            <consortium name="The Broad Institute Genome Sequencing Platform"/>
            <person name="Cuomo C."/>
            <person name="Litvintseva A."/>
            <person name="Chen Y."/>
            <person name="Heitman J."/>
            <person name="Sun S."/>
            <person name="Springer D."/>
            <person name="Dromer F."/>
            <person name="Young S.K."/>
            <person name="Zeng Q."/>
            <person name="Gargeya S."/>
            <person name="Fitzgerald M."/>
            <person name="Abouelleil A."/>
            <person name="Alvarado L."/>
            <person name="Berlin A.M."/>
            <person name="Chapman S.B."/>
            <person name="Dewar J."/>
            <person name="Goldberg J."/>
            <person name="Griggs A."/>
            <person name="Gujja S."/>
            <person name="Hansen M."/>
            <person name="Howarth C."/>
            <person name="Imamovic A."/>
            <person name="Larimer J."/>
            <person name="McCowan C."/>
            <person name="Murphy C."/>
            <person name="Pearson M."/>
            <person name="Priest M."/>
            <person name="Roberts A."/>
            <person name="Saif S."/>
            <person name="Shea T."/>
            <person name="Sykes S."/>
            <person name="Wortman J."/>
            <person name="Nusbaum C."/>
            <person name="Birren B."/>
        </authorList>
    </citation>
    <scope>NUCLEOTIDE SEQUENCE [LARGE SCALE GENOMIC DNA]</scope>
    <source>
        <strain evidence="2">CBS 10118</strain>
    </source>
</reference>
<dbReference type="SUPFAM" id="SSF81383">
    <property type="entry name" value="F-box domain"/>
    <property type="match status" value="1"/>
</dbReference>
<dbReference type="Proteomes" id="UP000092730">
    <property type="component" value="Chromosome 6"/>
</dbReference>
<proteinExistence type="predicted"/>
<feature type="domain" description="F-box" evidence="1">
    <location>
        <begin position="1"/>
        <end position="49"/>
    </location>
</feature>
<organism evidence="2">
    <name type="scientific">Kwoniella bestiolae CBS 10118</name>
    <dbReference type="NCBI Taxonomy" id="1296100"/>
    <lineage>
        <taxon>Eukaryota</taxon>
        <taxon>Fungi</taxon>
        <taxon>Dikarya</taxon>
        <taxon>Basidiomycota</taxon>
        <taxon>Agaricomycotina</taxon>
        <taxon>Tremellomycetes</taxon>
        <taxon>Tremellales</taxon>
        <taxon>Cryptococcaceae</taxon>
        <taxon>Kwoniella</taxon>
    </lineage>
</organism>
<evidence type="ECO:0000313" key="3">
    <source>
        <dbReference type="EMBL" id="WVW85269.1"/>
    </source>
</evidence>
<protein>
    <recommendedName>
        <fullName evidence="1">F-box domain-containing protein</fullName>
    </recommendedName>
</protein>
<dbReference type="RefSeq" id="XP_019045041.1">
    <property type="nucleotide sequence ID" value="XM_019193564.1"/>
</dbReference>
<gene>
    <name evidence="2" type="ORF">I302_06957</name>
    <name evidence="3" type="ORF">I302_107307</name>
</gene>
<dbReference type="VEuPathDB" id="FungiDB:I302_06957"/>
<dbReference type="AlphaFoldDB" id="A0A1B9FYY4"/>
<name>A0A1B9FYY4_9TREE</name>
<sequence>MDNLDEHIIEGILLNLTPVDIVTCASLSHRFNRIITASASIQLELYKHIYDPAESYITDSTSYVPIKQRLLNLIKRERNFQDSGPKIKNYKLESGQVFVAAKGKHIVTRSRVAPETSSQQTHREQSYPTYNIWTYQDEDDMWEKQQLRVPFAPDLRQDLVDLDKGVIIIQQYHRSPLRIILHVFHPLTGTLTPDSCSGAIEISLDEFAHPHPSTRRSEKPSIKLGPRNLVQVSYRKKIRFYDYIKGLLTYTLESVDSLRECISIGPNFVGIALPSIYRNVPFRHLLVYSIDLLPSTEAHTLTQPIFALRFPSRGSRLPHDVQEEVSQEYALALPYDDMYMRGTINRFDSISICCSLGDYPHADDGSAHTTPPPNPFGADADSTIYLPVRNIEDVFLDLKMGGKRYKFDVQDDPEFIQDFPGLPTIDWNIWKRHTVVTCTAPDTGDDDNKGSKIINCDQMYISEPGQGMDQLGPVQLTTYELDLRPAKFHTELGFAIGESRHCLDNNARESGERDVSIKTTSSVLEKVDVMRVEASDDTLGFTRKVYTVKTKGDMAGRVFFDGNKLFMTYRNSVVDVFDFTA</sequence>
<evidence type="ECO:0000313" key="2">
    <source>
        <dbReference type="EMBL" id="OCF23971.1"/>
    </source>
</evidence>
<dbReference type="OrthoDB" id="10599587at2759"/>
<evidence type="ECO:0000313" key="4">
    <source>
        <dbReference type="Proteomes" id="UP000092730"/>
    </source>
</evidence>
<dbReference type="InterPro" id="IPR036047">
    <property type="entry name" value="F-box-like_dom_sf"/>
</dbReference>